<feature type="non-terminal residue" evidence="12">
    <location>
        <position position="1"/>
    </location>
</feature>
<keyword evidence="5 10" id="KW-0863">Zinc-finger</keyword>
<gene>
    <name evidence="12" type="ORF">AB205_0067690</name>
</gene>
<keyword evidence="8" id="KW-0804">Transcription</keyword>
<evidence type="ECO:0000256" key="3">
    <source>
        <dbReference type="ARBA" id="ARBA00022723"/>
    </source>
</evidence>
<evidence type="ECO:0000256" key="5">
    <source>
        <dbReference type="ARBA" id="ARBA00022771"/>
    </source>
</evidence>
<proteinExistence type="inferred from homology"/>
<comment type="similarity">
    <text evidence="2">Belongs to the krueppel C2H2-type zinc-finger protein family.</text>
</comment>
<keyword evidence="7" id="KW-0805">Transcription regulation</keyword>
<dbReference type="Proteomes" id="UP000228934">
    <property type="component" value="Unassembled WGS sequence"/>
</dbReference>
<dbReference type="InterPro" id="IPR036236">
    <property type="entry name" value="Znf_C2H2_sf"/>
</dbReference>
<protein>
    <recommendedName>
        <fullName evidence="11">C2H2-type domain-containing protein</fullName>
    </recommendedName>
</protein>
<reference evidence="13" key="1">
    <citation type="journal article" date="2017" name="Nat. Commun.">
        <title>The North American bullfrog draft genome provides insight into hormonal regulation of long noncoding RNA.</title>
        <authorList>
            <person name="Hammond S.A."/>
            <person name="Warren R.L."/>
            <person name="Vandervalk B.P."/>
            <person name="Kucuk E."/>
            <person name="Khan H."/>
            <person name="Gibb E.A."/>
            <person name="Pandoh P."/>
            <person name="Kirk H."/>
            <person name="Zhao Y."/>
            <person name="Jones M."/>
            <person name="Mungall A.J."/>
            <person name="Coope R."/>
            <person name="Pleasance S."/>
            <person name="Moore R.A."/>
            <person name="Holt R.A."/>
            <person name="Round J.M."/>
            <person name="Ohora S."/>
            <person name="Walle B.V."/>
            <person name="Veldhoen N."/>
            <person name="Helbing C.C."/>
            <person name="Birol I."/>
        </authorList>
    </citation>
    <scope>NUCLEOTIDE SEQUENCE [LARGE SCALE GENOMIC DNA]</scope>
</reference>
<dbReference type="EMBL" id="KZ060201">
    <property type="protein sequence ID" value="PIO12659.1"/>
    <property type="molecule type" value="Genomic_DNA"/>
</dbReference>
<feature type="domain" description="C2H2-type" evidence="11">
    <location>
        <begin position="9"/>
        <end position="36"/>
    </location>
</feature>
<dbReference type="AlphaFoldDB" id="A0A2G9QAL0"/>
<evidence type="ECO:0000259" key="11">
    <source>
        <dbReference type="PROSITE" id="PS50157"/>
    </source>
</evidence>
<organism evidence="12 13">
    <name type="scientific">Aquarana catesbeiana</name>
    <name type="common">American bullfrog</name>
    <name type="synonym">Rana catesbeiana</name>
    <dbReference type="NCBI Taxonomy" id="8400"/>
    <lineage>
        <taxon>Eukaryota</taxon>
        <taxon>Metazoa</taxon>
        <taxon>Chordata</taxon>
        <taxon>Craniata</taxon>
        <taxon>Vertebrata</taxon>
        <taxon>Euteleostomi</taxon>
        <taxon>Amphibia</taxon>
        <taxon>Batrachia</taxon>
        <taxon>Anura</taxon>
        <taxon>Neobatrachia</taxon>
        <taxon>Ranoidea</taxon>
        <taxon>Ranidae</taxon>
        <taxon>Aquarana</taxon>
    </lineage>
</organism>
<evidence type="ECO:0000313" key="13">
    <source>
        <dbReference type="Proteomes" id="UP000228934"/>
    </source>
</evidence>
<keyword evidence="3" id="KW-0479">Metal-binding</keyword>
<accession>A0A2G9QAL0</accession>
<dbReference type="PROSITE" id="PS00028">
    <property type="entry name" value="ZINC_FINGER_C2H2_1"/>
    <property type="match status" value="1"/>
</dbReference>
<keyword evidence="4" id="KW-0677">Repeat</keyword>
<dbReference type="FunFam" id="3.30.160.60:FF:002063">
    <property type="entry name" value="RB associated KRAB zinc finger"/>
    <property type="match status" value="1"/>
</dbReference>
<evidence type="ECO:0000313" key="12">
    <source>
        <dbReference type="EMBL" id="PIO12659.1"/>
    </source>
</evidence>
<dbReference type="Pfam" id="PF00096">
    <property type="entry name" value="zf-C2H2"/>
    <property type="match status" value="1"/>
</dbReference>
<dbReference type="OrthoDB" id="9885925at2759"/>
<dbReference type="PANTHER" id="PTHR23235">
    <property type="entry name" value="KRUEPPEL-LIKE TRANSCRIPTION FACTOR"/>
    <property type="match status" value="1"/>
</dbReference>
<evidence type="ECO:0000256" key="4">
    <source>
        <dbReference type="ARBA" id="ARBA00022737"/>
    </source>
</evidence>
<dbReference type="PROSITE" id="PS50157">
    <property type="entry name" value="ZINC_FINGER_C2H2_2"/>
    <property type="match status" value="1"/>
</dbReference>
<keyword evidence="6" id="KW-0862">Zinc</keyword>
<evidence type="ECO:0000256" key="9">
    <source>
        <dbReference type="ARBA" id="ARBA00023242"/>
    </source>
</evidence>
<dbReference type="PANTHER" id="PTHR23235:SF142">
    <property type="entry name" value="ZINC FINGER PROTEIN 384"/>
    <property type="match status" value="1"/>
</dbReference>
<keyword evidence="9" id="KW-0539">Nucleus</keyword>
<dbReference type="GO" id="GO:0000981">
    <property type="term" value="F:DNA-binding transcription factor activity, RNA polymerase II-specific"/>
    <property type="evidence" value="ECO:0007669"/>
    <property type="project" value="TreeGrafter"/>
</dbReference>
<keyword evidence="13" id="KW-1185">Reference proteome</keyword>
<sequence>RSHTGEKPYSCPECGKCFSDKSHLGIHQRSHTGEKPYSCPESPTQPSKCISVLSVENVLYMNVAGHVGKKHTLIYTSDILHG</sequence>
<dbReference type="Gene3D" id="3.30.160.60">
    <property type="entry name" value="Classic Zinc Finger"/>
    <property type="match status" value="1"/>
</dbReference>
<dbReference type="GO" id="GO:0005634">
    <property type="term" value="C:nucleus"/>
    <property type="evidence" value="ECO:0007669"/>
    <property type="project" value="UniProtKB-SubCell"/>
</dbReference>
<evidence type="ECO:0000256" key="1">
    <source>
        <dbReference type="ARBA" id="ARBA00004123"/>
    </source>
</evidence>
<evidence type="ECO:0000256" key="6">
    <source>
        <dbReference type="ARBA" id="ARBA00022833"/>
    </source>
</evidence>
<evidence type="ECO:0000256" key="8">
    <source>
        <dbReference type="ARBA" id="ARBA00023163"/>
    </source>
</evidence>
<dbReference type="GO" id="GO:0000978">
    <property type="term" value="F:RNA polymerase II cis-regulatory region sequence-specific DNA binding"/>
    <property type="evidence" value="ECO:0007669"/>
    <property type="project" value="TreeGrafter"/>
</dbReference>
<dbReference type="InterPro" id="IPR013087">
    <property type="entry name" value="Znf_C2H2_type"/>
</dbReference>
<evidence type="ECO:0000256" key="10">
    <source>
        <dbReference type="PROSITE-ProRule" id="PRU00042"/>
    </source>
</evidence>
<name>A0A2G9QAL0_AQUCT</name>
<evidence type="ECO:0000256" key="2">
    <source>
        <dbReference type="ARBA" id="ARBA00006991"/>
    </source>
</evidence>
<dbReference type="GO" id="GO:0008270">
    <property type="term" value="F:zinc ion binding"/>
    <property type="evidence" value="ECO:0007669"/>
    <property type="project" value="UniProtKB-KW"/>
</dbReference>
<dbReference type="SMART" id="SM00355">
    <property type="entry name" value="ZnF_C2H2"/>
    <property type="match status" value="1"/>
</dbReference>
<comment type="subcellular location">
    <subcellularLocation>
        <location evidence="1">Nucleus</location>
    </subcellularLocation>
</comment>
<evidence type="ECO:0000256" key="7">
    <source>
        <dbReference type="ARBA" id="ARBA00023015"/>
    </source>
</evidence>
<dbReference type="SUPFAM" id="SSF57667">
    <property type="entry name" value="beta-beta-alpha zinc fingers"/>
    <property type="match status" value="1"/>
</dbReference>